<dbReference type="Proteomes" id="UP000721861">
    <property type="component" value="Unassembled WGS sequence"/>
</dbReference>
<dbReference type="InterPro" id="IPR011322">
    <property type="entry name" value="N-reg_PII-like_a/b"/>
</dbReference>
<evidence type="ECO:0000313" key="2">
    <source>
        <dbReference type="EMBL" id="MBS2213848.1"/>
    </source>
</evidence>
<keyword evidence="3" id="KW-1185">Reference proteome</keyword>
<dbReference type="EMBL" id="JAGUCN010000037">
    <property type="protein sequence ID" value="MBS2213848.1"/>
    <property type="molecule type" value="Genomic_DNA"/>
</dbReference>
<keyword evidence="1" id="KW-1133">Transmembrane helix</keyword>
<proteinExistence type="predicted"/>
<evidence type="ECO:0000256" key="1">
    <source>
        <dbReference type="SAM" id="Phobius"/>
    </source>
</evidence>
<feature type="transmembrane region" description="Helical" evidence="1">
    <location>
        <begin position="102"/>
        <end position="123"/>
    </location>
</feature>
<keyword evidence="1" id="KW-0472">Membrane</keyword>
<dbReference type="SUPFAM" id="SSF54913">
    <property type="entry name" value="GlnB-like"/>
    <property type="match status" value="1"/>
</dbReference>
<evidence type="ECO:0000313" key="3">
    <source>
        <dbReference type="Proteomes" id="UP000721861"/>
    </source>
</evidence>
<comment type="caution">
    <text evidence="2">The sequence shown here is derived from an EMBL/GenBank/DDBJ whole genome shotgun (WGS) entry which is preliminary data.</text>
</comment>
<sequence>MNDLRTIITFELPHDAHLVKTKLESEGIQVTLNDELTVQVDNYISNAIGGIKLQVLERDIITAKSILKELGYIKTKSKQQNFKNSFWFSITSKIPIIGKLAFELRILILIGIVITIGAISIVISQMPSKYELLTGETWYLNMVKYNGKYYQPNTMAFKLVLNNGYSEYIDFETNGTVRMPGFNTNWVNGKWKLENGKVIIFDSDTLNYIYDGNYEITVNSNSILLKSESTEINGHSNTIRLF</sequence>
<accession>A0ABS5KHR2</accession>
<name>A0ABS5KHR2_9BACT</name>
<protein>
    <submittedName>
        <fullName evidence="2">DUF2007 domain-containing protein</fullName>
    </submittedName>
</protein>
<gene>
    <name evidence="2" type="ORF">KEM09_20740</name>
</gene>
<dbReference type="RefSeq" id="WP_212231594.1">
    <property type="nucleotide sequence ID" value="NZ_JAGUCN010000037.1"/>
</dbReference>
<organism evidence="2 3">
    <name type="scientific">Carboxylicivirga mesophila</name>
    <dbReference type="NCBI Taxonomy" id="1166478"/>
    <lineage>
        <taxon>Bacteria</taxon>
        <taxon>Pseudomonadati</taxon>
        <taxon>Bacteroidota</taxon>
        <taxon>Bacteroidia</taxon>
        <taxon>Marinilabiliales</taxon>
        <taxon>Marinilabiliaceae</taxon>
        <taxon>Carboxylicivirga</taxon>
    </lineage>
</organism>
<keyword evidence="1" id="KW-0812">Transmembrane</keyword>
<reference evidence="2 3" key="1">
    <citation type="journal article" date="2014" name="Int. J. Syst. Evol. Microbiol.">
        <title>Carboxylicivirga gen. nov. in the family Marinilabiliaceae with two novel species, Carboxylicivirga mesophila sp. nov. and Carboxylicivirga taeanensis sp. nov., and reclassification of Cytophaga fermentans as Saccharicrinis fermentans gen. nov., comb. nov.</title>
        <authorList>
            <person name="Yang S.H."/>
            <person name="Seo H.S."/>
            <person name="Woo J.H."/>
            <person name="Oh H.M."/>
            <person name="Jang H."/>
            <person name="Lee J.H."/>
            <person name="Kim S.J."/>
            <person name="Kwon K.K."/>
        </authorList>
    </citation>
    <scope>NUCLEOTIDE SEQUENCE [LARGE SCALE GENOMIC DNA]</scope>
    <source>
        <strain evidence="2 3">JCM 18290</strain>
    </source>
</reference>